<comment type="pathway">
    <text evidence="10">Porphyrin-containing compound metabolism; heme A biosynthesis; heme A from heme O: step 1/1.</text>
</comment>
<evidence type="ECO:0000256" key="12">
    <source>
        <dbReference type="SAM" id="Phobius"/>
    </source>
</evidence>
<evidence type="ECO:0000256" key="7">
    <source>
        <dbReference type="ARBA" id="ARBA00023004"/>
    </source>
</evidence>
<dbReference type="Pfam" id="PF02628">
    <property type="entry name" value="COX15-CtaA"/>
    <property type="match status" value="3"/>
</dbReference>
<keyword evidence="4" id="KW-0479">Metal-binding</keyword>
<keyword evidence="5 12" id="KW-1133">Transmembrane helix</keyword>
<accession>A0A317XSZ7</accession>
<feature type="transmembrane region" description="Helical" evidence="12">
    <location>
        <begin position="575"/>
        <end position="595"/>
    </location>
</feature>
<dbReference type="FunCoup" id="A0A317XSZ7">
    <property type="interactions" value="451"/>
</dbReference>
<dbReference type="InterPro" id="IPR023754">
    <property type="entry name" value="HemeA_Synthase_type2"/>
</dbReference>
<feature type="transmembrane region" description="Helical" evidence="12">
    <location>
        <begin position="395"/>
        <end position="419"/>
    </location>
</feature>
<comment type="catalytic activity">
    <reaction evidence="11">
        <text>Fe(II)-heme o + 2 A + H2O = Fe(II)-heme a + 2 AH2</text>
        <dbReference type="Rhea" id="RHEA:63388"/>
        <dbReference type="ChEBI" id="CHEBI:13193"/>
        <dbReference type="ChEBI" id="CHEBI:15377"/>
        <dbReference type="ChEBI" id="CHEBI:17499"/>
        <dbReference type="ChEBI" id="CHEBI:60530"/>
        <dbReference type="ChEBI" id="CHEBI:61715"/>
        <dbReference type="EC" id="1.17.99.9"/>
    </reaction>
    <physiologicalReaction direction="left-to-right" evidence="11">
        <dbReference type="Rhea" id="RHEA:63389"/>
    </physiologicalReaction>
</comment>
<name>A0A317XSZ7_9BASI</name>
<comment type="subcellular location">
    <subcellularLocation>
        <location evidence="2">Membrane</location>
        <topology evidence="2">Multi-pass membrane protein</topology>
    </subcellularLocation>
</comment>
<sequence>MTALLMPRIGLRLSAPTTLAAVPKPWCILANPTASLARSLSTTPSRCKTPLHCVSSASRAAWYTQALHSSRKVPHSDSTILRSLPHLSHRFQSTLAPNVDSATPSTSTTAAKSTPVFSRPIVAAHLYALAFLVYAIVVVGGLTRLTESGLSITEWNPGFKGMRLPMTTEEWTSEWDKYKQTPEFLLLNSKMSLDDFKSIYMWEWGHRVLGRVIGVAFVLPAAFFLTRRWVGVGTRWKLVAIAAGIGFQGFLGWFMVKSGLTAPEPSGKAKTVSVPVPVIKDDHPNSTANTQDGKMRYDASVTSANVPTSSAQTLIAAADWTPRVSHFRLALHMGAAFLVYLAMLHTGLAVQRDYNSAKQKGKVSGVSIKSLPTLQRLANTLSHRLIRSHSRLTKVVTALVFTTAMSGALVAGLDAGLLYNEFPTMGEGRIAPPMDELMDDRFAQKEDGSDKIWRNLSQNPVTVQLIHRTLAVTTACTVVALAWKTRKLSKLYSTQAQAASNSAAGGAAVRSVPTAPLSASTASVAAAAANGGAELLPTLPPRILQLAYASCGVVAMQVTLGITTLIYMVPIPLASAHQAGALALLSILTAMISSMRPISARLLKHLSSQHSQMLRKVLKPTQPSAATQ</sequence>
<comment type="cofactor">
    <cofactor evidence="1">
        <name>heme b</name>
        <dbReference type="ChEBI" id="CHEBI:60344"/>
    </cofactor>
</comment>
<evidence type="ECO:0000256" key="2">
    <source>
        <dbReference type="ARBA" id="ARBA00004141"/>
    </source>
</evidence>
<dbReference type="InterPro" id="IPR003780">
    <property type="entry name" value="COX15/CtaA_fam"/>
</dbReference>
<proteinExistence type="predicted"/>
<evidence type="ECO:0000313" key="14">
    <source>
        <dbReference type="Proteomes" id="UP000246740"/>
    </source>
</evidence>
<keyword evidence="9 12" id="KW-0472">Membrane</keyword>
<dbReference type="OrthoDB" id="1726137at2759"/>
<keyword evidence="3 12" id="KW-0812">Transmembrane</keyword>
<organism evidence="13 14">
    <name type="scientific">Testicularia cyperi</name>
    <dbReference type="NCBI Taxonomy" id="1882483"/>
    <lineage>
        <taxon>Eukaryota</taxon>
        <taxon>Fungi</taxon>
        <taxon>Dikarya</taxon>
        <taxon>Basidiomycota</taxon>
        <taxon>Ustilaginomycotina</taxon>
        <taxon>Ustilaginomycetes</taxon>
        <taxon>Ustilaginales</taxon>
        <taxon>Anthracoideaceae</taxon>
        <taxon>Testicularia</taxon>
    </lineage>
</organism>
<keyword evidence="7" id="KW-0408">Iron</keyword>
<feature type="transmembrane region" description="Helical" evidence="12">
    <location>
        <begin position="121"/>
        <end position="142"/>
    </location>
</feature>
<dbReference type="GO" id="GO:0016653">
    <property type="term" value="F:oxidoreductase activity, acting on NAD(P)H, heme protein as acceptor"/>
    <property type="evidence" value="ECO:0007669"/>
    <property type="project" value="TreeGrafter"/>
</dbReference>
<dbReference type="Proteomes" id="UP000246740">
    <property type="component" value="Unassembled WGS sequence"/>
</dbReference>
<keyword evidence="8" id="KW-0350">Heme biosynthesis</keyword>
<evidence type="ECO:0000256" key="5">
    <source>
        <dbReference type="ARBA" id="ARBA00022989"/>
    </source>
</evidence>
<dbReference type="PANTHER" id="PTHR23289:SF2">
    <property type="entry name" value="CYTOCHROME C OXIDASE ASSEMBLY PROTEIN COX15 HOMOLOG"/>
    <property type="match status" value="1"/>
</dbReference>
<evidence type="ECO:0000256" key="9">
    <source>
        <dbReference type="ARBA" id="ARBA00023136"/>
    </source>
</evidence>
<dbReference type="STRING" id="1882483.A0A317XSZ7"/>
<keyword evidence="6" id="KW-0560">Oxidoreductase</keyword>
<feature type="transmembrane region" description="Helical" evidence="12">
    <location>
        <begin position="238"/>
        <end position="256"/>
    </location>
</feature>
<dbReference type="EMBL" id="KZ819192">
    <property type="protein sequence ID" value="PWZ00431.1"/>
    <property type="molecule type" value="Genomic_DNA"/>
</dbReference>
<dbReference type="GO" id="GO:0006784">
    <property type="term" value="P:heme A biosynthetic process"/>
    <property type="evidence" value="ECO:0007669"/>
    <property type="project" value="InterPro"/>
</dbReference>
<dbReference type="InParanoid" id="A0A317XSZ7"/>
<reference evidence="13 14" key="1">
    <citation type="journal article" date="2018" name="Mol. Biol. Evol.">
        <title>Broad Genomic Sampling Reveals a Smut Pathogenic Ancestry of the Fungal Clade Ustilaginomycotina.</title>
        <authorList>
            <person name="Kijpornyongpan T."/>
            <person name="Mondo S.J."/>
            <person name="Barry K."/>
            <person name="Sandor L."/>
            <person name="Lee J."/>
            <person name="Lipzen A."/>
            <person name="Pangilinan J."/>
            <person name="LaButti K."/>
            <person name="Hainaut M."/>
            <person name="Henrissat B."/>
            <person name="Grigoriev I.V."/>
            <person name="Spatafora J.W."/>
            <person name="Aime M.C."/>
        </authorList>
    </citation>
    <scope>NUCLEOTIDE SEQUENCE [LARGE SCALE GENOMIC DNA]</scope>
    <source>
        <strain evidence="13 14">MCA 3645</strain>
    </source>
</reference>
<gene>
    <name evidence="13" type="ORF">BCV70DRAFT_199711</name>
</gene>
<dbReference type="GO" id="GO:0120547">
    <property type="term" value="F:heme A synthase activity"/>
    <property type="evidence" value="ECO:0007669"/>
    <property type="project" value="UniProtKB-EC"/>
</dbReference>
<evidence type="ECO:0000256" key="8">
    <source>
        <dbReference type="ARBA" id="ARBA00023133"/>
    </source>
</evidence>
<feature type="transmembrane region" description="Helical" evidence="12">
    <location>
        <begin position="208"/>
        <end position="226"/>
    </location>
</feature>
<dbReference type="GO" id="GO:0005743">
    <property type="term" value="C:mitochondrial inner membrane"/>
    <property type="evidence" value="ECO:0007669"/>
    <property type="project" value="TreeGrafter"/>
</dbReference>
<dbReference type="AlphaFoldDB" id="A0A317XSZ7"/>
<evidence type="ECO:0000256" key="4">
    <source>
        <dbReference type="ARBA" id="ARBA00022723"/>
    </source>
</evidence>
<evidence type="ECO:0000256" key="3">
    <source>
        <dbReference type="ARBA" id="ARBA00022692"/>
    </source>
</evidence>
<feature type="transmembrane region" description="Helical" evidence="12">
    <location>
        <begin position="465"/>
        <end position="483"/>
    </location>
</feature>
<evidence type="ECO:0000256" key="10">
    <source>
        <dbReference type="ARBA" id="ARBA00044501"/>
    </source>
</evidence>
<evidence type="ECO:0000256" key="1">
    <source>
        <dbReference type="ARBA" id="ARBA00001970"/>
    </source>
</evidence>
<evidence type="ECO:0000256" key="11">
    <source>
        <dbReference type="ARBA" id="ARBA00048044"/>
    </source>
</evidence>
<feature type="transmembrane region" description="Helical" evidence="12">
    <location>
        <begin position="546"/>
        <end position="569"/>
    </location>
</feature>
<evidence type="ECO:0000313" key="13">
    <source>
        <dbReference type="EMBL" id="PWZ00431.1"/>
    </source>
</evidence>
<protein>
    <submittedName>
        <fullName evidence="13">COX15-CtaA-domain-containing protein</fullName>
    </submittedName>
</protein>
<dbReference type="PANTHER" id="PTHR23289">
    <property type="entry name" value="CYTOCHROME C OXIDASE ASSEMBLY PROTEIN COX15"/>
    <property type="match status" value="1"/>
</dbReference>
<evidence type="ECO:0000256" key="6">
    <source>
        <dbReference type="ARBA" id="ARBA00023002"/>
    </source>
</evidence>
<dbReference type="GO" id="GO:0046872">
    <property type="term" value="F:metal ion binding"/>
    <property type="evidence" value="ECO:0007669"/>
    <property type="project" value="UniProtKB-KW"/>
</dbReference>
<keyword evidence="14" id="KW-1185">Reference proteome</keyword>
<feature type="transmembrane region" description="Helical" evidence="12">
    <location>
        <begin position="329"/>
        <end position="350"/>
    </location>
</feature>